<evidence type="ECO:0000256" key="1">
    <source>
        <dbReference type="SAM" id="SignalP"/>
    </source>
</evidence>
<dbReference type="EMBL" id="JAHRIO010010574">
    <property type="protein sequence ID" value="MEQ2161480.1"/>
    <property type="molecule type" value="Genomic_DNA"/>
</dbReference>
<accession>A0ABV0MQT0</accession>
<dbReference type="Proteomes" id="UP001476798">
    <property type="component" value="Unassembled WGS sequence"/>
</dbReference>
<feature type="signal peptide" evidence="1">
    <location>
        <begin position="1"/>
        <end position="19"/>
    </location>
</feature>
<keyword evidence="3" id="KW-1185">Reference proteome</keyword>
<name>A0ABV0MQT0_9TELE</name>
<protein>
    <submittedName>
        <fullName evidence="2">Uncharacterized protein</fullName>
    </submittedName>
</protein>
<keyword evidence="1" id="KW-0732">Signal</keyword>
<evidence type="ECO:0000313" key="3">
    <source>
        <dbReference type="Proteomes" id="UP001476798"/>
    </source>
</evidence>
<feature type="chain" id="PRO_5046946657" evidence="1">
    <location>
        <begin position="20"/>
        <end position="120"/>
    </location>
</feature>
<proteinExistence type="predicted"/>
<sequence length="120" mass="13442">MVYPLQFLLYELLVVMTVCHWSCRNTLEARSPMSCDMTQGEGVEPMNGPCGEAAEQEDEFHLLQSQLDPFQDPMLSSSLGPYDEDLQLYFENPSITNCDFIQPDSGTNDLVLPGFNLLSA</sequence>
<evidence type="ECO:0000313" key="2">
    <source>
        <dbReference type="EMBL" id="MEQ2161480.1"/>
    </source>
</evidence>
<organism evidence="2 3">
    <name type="scientific">Goodea atripinnis</name>
    <dbReference type="NCBI Taxonomy" id="208336"/>
    <lineage>
        <taxon>Eukaryota</taxon>
        <taxon>Metazoa</taxon>
        <taxon>Chordata</taxon>
        <taxon>Craniata</taxon>
        <taxon>Vertebrata</taxon>
        <taxon>Euteleostomi</taxon>
        <taxon>Actinopterygii</taxon>
        <taxon>Neopterygii</taxon>
        <taxon>Teleostei</taxon>
        <taxon>Neoteleostei</taxon>
        <taxon>Acanthomorphata</taxon>
        <taxon>Ovalentaria</taxon>
        <taxon>Atherinomorphae</taxon>
        <taxon>Cyprinodontiformes</taxon>
        <taxon>Goodeidae</taxon>
        <taxon>Goodea</taxon>
    </lineage>
</organism>
<comment type="caution">
    <text evidence="2">The sequence shown here is derived from an EMBL/GenBank/DDBJ whole genome shotgun (WGS) entry which is preliminary data.</text>
</comment>
<reference evidence="2 3" key="1">
    <citation type="submission" date="2021-06" db="EMBL/GenBank/DDBJ databases">
        <authorList>
            <person name="Palmer J.M."/>
        </authorList>
    </citation>
    <scope>NUCLEOTIDE SEQUENCE [LARGE SCALE GENOMIC DNA]</scope>
    <source>
        <strain evidence="2 3">GA_2019</strain>
        <tissue evidence="2">Muscle</tissue>
    </source>
</reference>
<gene>
    <name evidence="2" type="ORF">GOODEAATRI_010026</name>
</gene>